<reference evidence="2" key="2">
    <citation type="journal article" date="2015" name="J. Proteomics">
        <title>Sexual differences in the sialomes of the zebra tick, Rhipicephalus pulchellus.</title>
        <authorList>
            <person name="Tan A.W."/>
            <person name="Francischetti I.M."/>
            <person name="Slovak M."/>
            <person name="Kini R.M."/>
            <person name="Ribeiro J.M."/>
        </authorList>
    </citation>
    <scope>NUCLEOTIDE SEQUENCE</scope>
    <source>
        <tissue evidence="2">Salivary gland</tissue>
    </source>
</reference>
<dbReference type="Gene3D" id="4.10.410.10">
    <property type="entry name" value="Pancreatic trypsin inhibitor Kunitz domain"/>
    <property type="match status" value="1"/>
</dbReference>
<evidence type="ECO:0000256" key="1">
    <source>
        <dbReference type="SAM" id="SignalP"/>
    </source>
</evidence>
<sequence>MYKCALVFILIFSNIAPLLAWGAIRPSGFGRKTTPRVAQALRKGHATVHLRRLSYNVTKCVTGSCVYPPMCHCPVPDVRDYVRYTEDNAPWYYNSTSRKCQRSDRALYVCNSFTDEQHCKQRCANAKNWSPDVIKSHRSAKKRRA</sequence>
<dbReference type="GO" id="GO:0004867">
    <property type="term" value="F:serine-type endopeptidase inhibitor activity"/>
    <property type="evidence" value="ECO:0007669"/>
    <property type="project" value="InterPro"/>
</dbReference>
<dbReference type="AlphaFoldDB" id="L7LQB8"/>
<evidence type="ECO:0000313" key="2">
    <source>
        <dbReference type="EMBL" id="JAA53855.1"/>
    </source>
</evidence>
<dbReference type="EMBL" id="GACK01011179">
    <property type="protein sequence ID" value="JAA53855.1"/>
    <property type="molecule type" value="mRNA"/>
</dbReference>
<organism evidence="2">
    <name type="scientific">Rhipicephalus pulchellus</name>
    <name type="common">Yellow backed tick</name>
    <name type="synonym">Dermacentor pulchellus</name>
    <dbReference type="NCBI Taxonomy" id="72859"/>
    <lineage>
        <taxon>Eukaryota</taxon>
        <taxon>Metazoa</taxon>
        <taxon>Ecdysozoa</taxon>
        <taxon>Arthropoda</taxon>
        <taxon>Chelicerata</taxon>
        <taxon>Arachnida</taxon>
        <taxon>Acari</taxon>
        <taxon>Parasitiformes</taxon>
        <taxon>Ixodida</taxon>
        <taxon>Ixodoidea</taxon>
        <taxon>Ixodidae</taxon>
        <taxon>Rhipicephalinae</taxon>
        <taxon>Rhipicephalus</taxon>
        <taxon>Rhipicephalus</taxon>
    </lineage>
</organism>
<dbReference type="InterPro" id="IPR036880">
    <property type="entry name" value="Kunitz_BPTI_sf"/>
</dbReference>
<name>L7LQB8_RHIPC</name>
<keyword evidence="1" id="KW-0732">Signal</keyword>
<protein>
    <submittedName>
        <fullName evidence="2">Putative monolaris</fullName>
    </submittedName>
</protein>
<feature type="chain" id="PRO_5003980059" evidence="1">
    <location>
        <begin position="21"/>
        <end position="145"/>
    </location>
</feature>
<proteinExistence type="evidence at transcript level"/>
<accession>L7LQB8</accession>
<feature type="signal peptide" evidence="1">
    <location>
        <begin position="1"/>
        <end position="20"/>
    </location>
</feature>
<reference evidence="2" key="1">
    <citation type="submission" date="2012-11" db="EMBL/GenBank/DDBJ databases">
        <authorList>
            <person name="Lucero-Rivera Y.E."/>
            <person name="Tovar-Ramirez D."/>
        </authorList>
    </citation>
    <scope>NUCLEOTIDE SEQUENCE</scope>
    <source>
        <tissue evidence="2">Salivary gland</tissue>
    </source>
</reference>